<gene>
    <name evidence="2" type="ORF">TOPH_07347</name>
</gene>
<reference evidence="2 3" key="1">
    <citation type="journal article" date="2015" name="BMC Genomics">
        <title>The genome of the truffle-parasite Tolypocladium ophioglossoides and the evolution of antifungal peptaibiotics.</title>
        <authorList>
            <person name="Quandt C.A."/>
            <person name="Bushley K.E."/>
            <person name="Spatafora J.W."/>
        </authorList>
    </citation>
    <scope>NUCLEOTIDE SEQUENCE [LARGE SCALE GENOMIC DNA]</scope>
    <source>
        <strain evidence="2 3">CBS 100239</strain>
    </source>
</reference>
<evidence type="ECO:0000313" key="3">
    <source>
        <dbReference type="Proteomes" id="UP000036947"/>
    </source>
</evidence>
<accession>A0A0L0N1S6</accession>
<comment type="caution">
    <text evidence="2">The sequence shown here is derived from an EMBL/GenBank/DDBJ whole genome shotgun (WGS) entry which is preliminary data.</text>
</comment>
<dbReference type="OrthoDB" id="3944960at2759"/>
<feature type="compositionally biased region" description="Basic and acidic residues" evidence="1">
    <location>
        <begin position="1"/>
        <end position="16"/>
    </location>
</feature>
<dbReference type="STRING" id="1163406.A0A0L0N1S6"/>
<dbReference type="EMBL" id="LFRF01000030">
    <property type="protein sequence ID" value="KND87979.1"/>
    <property type="molecule type" value="Genomic_DNA"/>
</dbReference>
<dbReference type="Proteomes" id="UP000036947">
    <property type="component" value="Unassembled WGS sequence"/>
</dbReference>
<proteinExistence type="predicted"/>
<keyword evidence="3" id="KW-1185">Reference proteome</keyword>
<sequence>MPATHFSEDPRQKLKDSNSGGGGNDYAPAGDSASRLGSAKDGASSPDGIPDDGARLEKVGTYEITEEDCYDELGFSFPE</sequence>
<feature type="region of interest" description="Disordered" evidence="1">
    <location>
        <begin position="1"/>
        <end position="55"/>
    </location>
</feature>
<protein>
    <submittedName>
        <fullName evidence="2">Uncharacterized protein</fullName>
    </submittedName>
</protein>
<evidence type="ECO:0000313" key="2">
    <source>
        <dbReference type="EMBL" id="KND87979.1"/>
    </source>
</evidence>
<dbReference type="AlphaFoldDB" id="A0A0L0N1S6"/>
<name>A0A0L0N1S6_TOLOC</name>
<evidence type="ECO:0000256" key="1">
    <source>
        <dbReference type="SAM" id="MobiDB-lite"/>
    </source>
</evidence>
<organism evidence="2 3">
    <name type="scientific">Tolypocladium ophioglossoides (strain CBS 100239)</name>
    <name type="common">Snaketongue truffleclub</name>
    <name type="synonym">Elaphocordyceps ophioglossoides</name>
    <dbReference type="NCBI Taxonomy" id="1163406"/>
    <lineage>
        <taxon>Eukaryota</taxon>
        <taxon>Fungi</taxon>
        <taxon>Dikarya</taxon>
        <taxon>Ascomycota</taxon>
        <taxon>Pezizomycotina</taxon>
        <taxon>Sordariomycetes</taxon>
        <taxon>Hypocreomycetidae</taxon>
        <taxon>Hypocreales</taxon>
        <taxon>Ophiocordycipitaceae</taxon>
        <taxon>Tolypocladium</taxon>
    </lineage>
</organism>